<dbReference type="GO" id="GO:0004252">
    <property type="term" value="F:serine-type endopeptidase activity"/>
    <property type="evidence" value="ECO:0007669"/>
    <property type="project" value="InterPro"/>
</dbReference>
<evidence type="ECO:0000313" key="8">
    <source>
        <dbReference type="Proteomes" id="UP000322699"/>
    </source>
</evidence>
<comment type="caution">
    <text evidence="7">The sequence shown here is derived from an EMBL/GenBank/DDBJ whole genome shotgun (WGS) entry which is preliminary data.</text>
</comment>
<dbReference type="PANTHER" id="PTHR43399:SF4">
    <property type="entry name" value="CELL WALL-ASSOCIATED PROTEASE"/>
    <property type="match status" value="1"/>
</dbReference>
<keyword evidence="5" id="KW-0732">Signal</keyword>
<dbReference type="Pfam" id="PF00082">
    <property type="entry name" value="Peptidase_S8"/>
    <property type="match status" value="1"/>
</dbReference>
<keyword evidence="8" id="KW-1185">Reference proteome</keyword>
<dbReference type="CDD" id="cd05562">
    <property type="entry name" value="Peptidases_S53_like"/>
    <property type="match status" value="1"/>
</dbReference>
<dbReference type="NCBIfam" id="TIGR02595">
    <property type="entry name" value="PEP_CTERM"/>
    <property type="match status" value="1"/>
</dbReference>
<keyword evidence="3" id="KW-0378">Hydrolase</keyword>
<dbReference type="OrthoDB" id="9813435at2"/>
<dbReference type="PANTHER" id="PTHR43399">
    <property type="entry name" value="SUBTILISIN-RELATED"/>
    <property type="match status" value="1"/>
</dbReference>
<protein>
    <submittedName>
        <fullName evidence="7">Subtilase family protein</fullName>
    </submittedName>
</protein>
<name>A0A5B1CKP1_9BACT</name>
<evidence type="ECO:0000256" key="4">
    <source>
        <dbReference type="ARBA" id="ARBA00022825"/>
    </source>
</evidence>
<evidence type="ECO:0000256" key="1">
    <source>
        <dbReference type="ARBA" id="ARBA00011073"/>
    </source>
</evidence>
<dbReference type="AlphaFoldDB" id="A0A5B1CKP1"/>
<evidence type="ECO:0000256" key="5">
    <source>
        <dbReference type="SAM" id="SignalP"/>
    </source>
</evidence>
<dbReference type="InterPro" id="IPR034075">
    <property type="entry name" value="Glr3161-like_dom"/>
</dbReference>
<gene>
    <name evidence="7" type="ORF">LF1_29850</name>
</gene>
<organism evidence="7 8">
    <name type="scientific">Rubripirellula obstinata</name>
    <dbReference type="NCBI Taxonomy" id="406547"/>
    <lineage>
        <taxon>Bacteria</taxon>
        <taxon>Pseudomonadati</taxon>
        <taxon>Planctomycetota</taxon>
        <taxon>Planctomycetia</taxon>
        <taxon>Pirellulales</taxon>
        <taxon>Pirellulaceae</taxon>
        <taxon>Rubripirellula</taxon>
    </lineage>
</organism>
<dbReference type="Proteomes" id="UP000322699">
    <property type="component" value="Unassembled WGS sequence"/>
</dbReference>
<dbReference type="GO" id="GO:0006508">
    <property type="term" value="P:proteolysis"/>
    <property type="evidence" value="ECO:0007669"/>
    <property type="project" value="UniProtKB-KW"/>
</dbReference>
<feature type="chain" id="PRO_5023037387" evidence="5">
    <location>
        <begin position="42"/>
        <end position="568"/>
    </location>
</feature>
<evidence type="ECO:0000259" key="6">
    <source>
        <dbReference type="Pfam" id="PF00082"/>
    </source>
</evidence>
<evidence type="ECO:0000256" key="2">
    <source>
        <dbReference type="ARBA" id="ARBA00022670"/>
    </source>
</evidence>
<evidence type="ECO:0000313" key="7">
    <source>
        <dbReference type="EMBL" id="KAA1260445.1"/>
    </source>
</evidence>
<feature type="signal peptide" evidence="5">
    <location>
        <begin position="1"/>
        <end position="41"/>
    </location>
</feature>
<dbReference type="InterPro" id="IPR000209">
    <property type="entry name" value="Peptidase_S8/S53_dom"/>
</dbReference>
<keyword evidence="2" id="KW-0645">Protease</keyword>
<dbReference type="Gene3D" id="3.40.50.200">
    <property type="entry name" value="Peptidase S8/S53 domain"/>
    <property type="match status" value="2"/>
</dbReference>
<proteinExistence type="inferred from homology"/>
<dbReference type="SUPFAM" id="SSF52743">
    <property type="entry name" value="Subtilisin-like"/>
    <property type="match status" value="1"/>
</dbReference>
<keyword evidence="4" id="KW-0720">Serine protease</keyword>
<dbReference type="InterPro" id="IPR051048">
    <property type="entry name" value="Peptidase_S8/S53_subtilisin"/>
</dbReference>
<reference evidence="7 8" key="1">
    <citation type="submission" date="2019-08" db="EMBL/GenBank/DDBJ databases">
        <title>Deep-cultivation of Planctomycetes and their phenomic and genomic characterization uncovers novel biology.</title>
        <authorList>
            <person name="Wiegand S."/>
            <person name="Jogler M."/>
            <person name="Boedeker C."/>
            <person name="Pinto D."/>
            <person name="Vollmers J."/>
            <person name="Rivas-Marin E."/>
            <person name="Kohn T."/>
            <person name="Peeters S.H."/>
            <person name="Heuer A."/>
            <person name="Rast P."/>
            <person name="Oberbeckmann S."/>
            <person name="Bunk B."/>
            <person name="Jeske O."/>
            <person name="Meyerdierks A."/>
            <person name="Storesund J.E."/>
            <person name="Kallscheuer N."/>
            <person name="Luecker S."/>
            <person name="Lage O.M."/>
            <person name="Pohl T."/>
            <person name="Merkel B.J."/>
            <person name="Hornburger P."/>
            <person name="Mueller R.-W."/>
            <person name="Bruemmer F."/>
            <person name="Labrenz M."/>
            <person name="Spormann A.M."/>
            <person name="Op Den Camp H."/>
            <person name="Overmann J."/>
            <person name="Amann R."/>
            <person name="Jetten M.S.M."/>
            <person name="Mascher T."/>
            <person name="Medema M.H."/>
            <person name="Devos D.P."/>
            <person name="Kaster A.-K."/>
            <person name="Ovreas L."/>
            <person name="Rohde M."/>
            <person name="Galperin M.Y."/>
            <person name="Jogler C."/>
        </authorList>
    </citation>
    <scope>NUCLEOTIDE SEQUENCE [LARGE SCALE GENOMIC DNA]</scope>
    <source>
        <strain evidence="7 8">LF1</strain>
    </source>
</reference>
<accession>A0A5B1CKP1</accession>
<dbReference type="EMBL" id="VRLW01000001">
    <property type="protein sequence ID" value="KAA1260445.1"/>
    <property type="molecule type" value="Genomic_DNA"/>
</dbReference>
<sequence precursor="true">MKVRFTSFISFGVMPRFTVFRLVLASSIVAFAILNGHFAQAQDINTVDWSSVVRYDSTDQTNPYYLAPDPTITWSGIATSQADTVMNVDSARANFGVTGSGLRIGVISDSFNVLNGAAAGISSGDLPGVGNPSGFRSPVNVVKDANFGTDEGRAMAELIHDLAPGAEILFHSAFNNPGSAGTAPSTTIANAIDSLRLAGADIIVDDVAILTAAKYQDGAAAQAVDRAFAAGIPYFSSAGNNGNNAYEGFQKSSAPAAGFNDLHDFNLNPENSFDQILNLGDVAPGGDLRATLKWEDPYASVGGTPSTDLSLSLLAFDSDGNFLDLVQADQNQLAGADPFEFISITNPITDPIQVGLVVDRVAGDAAKLISLEVFGSPIQDDSDTNSPTIHGHNAARGAVSVAAQFFGDAGLDEVEAFSAEGPTTILFDLAGNPLDVPEFRATPLITGIDGTDTSFFPAELATDVDGNGFPNFFGTSAAAPHVAAVAALVLEEAENEGISLSPEQLYELLYASTVDIESPGFDNRSGFGRLDAQLALSRVRLQVIPEPGTATLLLIAGVWTIGTRRRKR</sequence>
<comment type="similarity">
    <text evidence="1">Belongs to the peptidase S8 family.</text>
</comment>
<evidence type="ECO:0000256" key="3">
    <source>
        <dbReference type="ARBA" id="ARBA00022801"/>
    </source>
</evidence>
<feature type="domain" description="Peptidase S8/S53" evidence="6">
    <location>
        <begin position="462"/>
        <end position="528"/>
    </location>
</feature>
<dbReference type="InterPro" id="IPR013424">
    <property type="entry name" value="Ice-binding_C"/>
</dbReference>
<dbReference type="InterPro" id="IPR023828">
    <property type="entry name" value="Peptidase_S8_Ser-AS"/>
</dbReference>
<dbReference type="InterPro" id="IPR036852">
    <property type="entry name" value="Peptidase_S8/S53_dom_sf"/>
</dbReference>
<dbReference type="PROSITE" id="PS00138">
    <property type="entry name" value="SUBTILASE_SER"/>
    <property type="match status" value="1"/>
</dbReference>